<comment type="caution">
    <text evidence="1">The sequence shown here is derived from an EMBL/GenBank/DDBJ whole genome shotgun (WGS) entry which is preliminary data.</text>
</comment>
<dbReference type="EMBL" id="JAMKPW020000015">
    <property type="protein sequence ID" value="KAK8210378.1"/>
    <property type="molecule type" value="Genomic_DNA"/>
</dbReference>
<organism evidence="1 2">
    <name type="scientific">Zalaria obscura</name>
    <dbReference type="NCBI Taxonomy" id="2024903"/>
    <lineage>
        <taxon>Eukaryota</taxon>
        <taxon>Fungi</taxon>
        <taxon>Dikarya</taxon>
        <taxon>Ascomycota</taxon>
        <taxon>Pezizomycotina</taxon>
        <taxon>Dothideomycetes</taxon>
        <taxon>Dothideomycetidae</taxon>
        <taxon>Dothideales</taxon>
        <taxon>Zalariaceae</taxon>
        <taxon>Zalaria</taxon>
    </lineage>
</organism>
<proteinExistence type="predicted"/>
<sequence>METALLAVSIDKRIADIVRHTSYANHIRSLNIPLQAFDIDLLPSLCISPLWPTLDIVAVMARRSMNQASIDEREDTLSGQTDVRKRPRSSTGNGTSGSKPVKQQRTGSLRSTSTRSKYFAQDESNGKKVEAESEDEALGLESSPEGEESDFEGSASKASTPAPSEEDEEDDFSDEKPVKKRKSLSKKSPITASKAAKGQELWREGVKAGLGPGKQVVIKKPKARAAGSTPYSDSTIHPNTLLFLKDLRANNDREWLKMHDPDFRASQKDFNDFIEVLTTKLTEIDDTIPELPIKDIVFRIYRDIRFSPDPTPYKPYFSAAWSRTGRKGPYAAYYLQIQPGDSFIDLRFCKQLVTSCVEKLRSTDKTAPGTLLWIETATSFLGFASLAYESRYSPDSLFLLRCTTSQRATKPARCDLLDRFTDAIRVIGGGLWHPEAQSIAALRSDIDRHPERLKRVLTESGMRKEYLGGAKDEKKAVKAFVSNPTNADSALKTKPKGYNADHKDIDLLRLKNFTIGRKLSDEEVLGPHGIDRMVELLTCMIPFTKRTMVGCRTVHPVHPARWSCATEEQENLLQTAFEKRHSAHIKYGALEFPPRGFAVDGDPITYLNGVVMPDRPDDSSEGSDDDQGSAEEE</sequence>
<evidence type="ECO:0000313" key="2">
    <source>
        <dbReference type="Proteomes" id="UP001320706"/>
    </source>
</evidence>
<gene>
    <name evidence="1" type="ORF">M8818_003548</name>
</gene>
<reference evidence="1" key="1">
    <citation type="submission" date="2024-02" db="EMBL/GenBank/DDBJ databases">
        <title>Metagenome Assembled Genome of Zalaria obscura JY119.</title>
        <authorList>
            <person name="Vighnesh L."/>
            <person name="Jagadeeshwari U."/>
            <person name="Venkata Ramana C."/>
            <person name="Sasikala C."/>
        </authorList>
    </citation>
    <scope>NUCLEOTIDE SEQUENCE</scope>
    <source>
        <strain evidence="1">JY119</strain>
    </source>
</reference>
<accession>A0ACC3SEJ0</accession>
<protein>
    <submittedName>
        <fullName evidence="1">Uncharacterized protein</fullName>
    </submittedName>
</protein>
<keyword evidence="2" id="KW-1185">Reference proteome</keyword>
<name>A0ACC3SEJ0_9PEZI</name>
<evidence type="ECO:0000313" key="1">
    <source>
        <dbReference type="EMBL" id="KAK8210378.1"/>
    </source>
</evidence>
<dbReference type="Proteomes" id="UP001320706">
    <property type="component" value="Unassembled WGS sequence"/>
</dbReference>